<accession>A0ABN2N102</accession>
<dbReference type="Pfam" id="PF01068">
    <property type="entry name" value="DNA_ligase_A_M"/>
    <property type="match status" value="1"/>
</dbReference>
<dbReference type="CDD" id="cd07906">
    <property type="entry name" value="Adenylation_DNA_ligase_LigD_LigC"/>
    <property type="match status" value="1"/>
</dbReference>
<evidence type="ECO:0000256" key="10">
    <source>
        <dbReference type="ARBA" id="ARBA00022801"/>
    </source>
</evidence>
<evidence type="ECO:0000256" key="4">
    <source>
        <dbReference type="ARBA" id="ARBA00022679"/>
    </source>
</evidence>
<evidence type="ECO:0000256" key="13">
    <source>
        <dbReference type="ARBA" id="ARBA00022932"/>
    </source>
</evidence>
<dbReference type="PANTHER" id="PTHR42705:SF2">
    <property type="entry name" value="BIFUNCTIONAL NON-HOMOLOGOUS END JOINING PROTEIN LIGD"/>
    <property type="match status" value="1"/>
</dbReference>
<keyword evidence="7" id="KW-0479">Metal-binding</keyword>
<evidence type="ECO:0000256" key="20">
    <source>
        <dbReference type="ARBA" id="ARBA00034003"/>
    </source>
</evidence>
<keyword evidence="3" id="KW-0436">Ligase</keyword>
<sequence>MPVPPPRPMLATAGRPPTGPGWAGEFKWDGVRALIGTGPGGVALTSRNGNDVTAGYPELTAGIPTGRPLLLDGEIVALDGAGRPDFGLLQQRMHVRHPSATLLAAVPVQLYVFDVLEIDGAPVTALTYDERRALLLGLGIGEWPAVSVTPSVTDVPPAEVLEVARAHGLEGIVAKKRSSRYEPGRRSAAWIKTAIFTTREVVVGGWTPGQGRRGGTLGALLLGAHDADGRLHYLGNVGTGFSDAALRTLLGLLEPLERRENPFADAVPREQARGARWVEPRLVGEVEYRTMTHDGRLRHSAWRGLRPDRDPSEITVLPAGAAATADERAALDALRAKGTWTVGGRELALTNLDKVLFAPNVTKRDLVRHYAVVAPYLVPYLVDRPVNLHRFPDGVGKEGFWQKEVPGHAPDWLRRWRYPDAGEGETQVYAVVDSTAALAWMGNLGAVELHPWTSTAADPHRPTWALIDIDPGPRASFDDVLVVARLYRTALEHLGVAAGPLVTGKRGVQIRIPVAQRHTFAETRGWVEKLSRAVGSMVPELVSWEWHTDRRDGLIRLDYTQNAVNRTLVAPFSTRAAPGAPVAVPLTWAELDDPELAPDRWTIRTLPARLASAGDPLAPLRGRDQELPAL</sequence>
<keyword evidence="9" id="KW-0227">DNA damage</keyword>
<evidence type="ECO:0000256" key="6">
    <source>
        <dbReference type="ARBA" id="ARBA00022722"/>
    </source>
</evidence>
<dbReference type="Gene3D" id="3.30.1490.70">
    <property type="match status" value="1"/>
</dbReference>
<dbReference type="InterPro" id="IPR012310">
    <property type="entry name" value="DNA_ligase_ATP-dep_cent"/>
</dbReference>
<dbReference type="Proteomes" id="UP001500449">
    <property type="component" value="Unassembled WGS sequence"/>
</dbReference>
<evidence type="ECO:0000313" key="24">
    <source>
        <dbReference type="EMBL" id="GAA1847191.1"/>
    </source>
</evidence>
<keyword evidence="6" id="KW-0540">Nuclease</keyword>
<dbReference type="Pfam" id="PF21686">
    <property type="entry name" value="LigD_Prim-Pol"/>
    <property type="match status" value="1"/>
</dbReference>
<evidence type="ECO:0000256" key="9">
    <source>
        <dbReference type="ARBA" id="ARBA00022763"/>
    </source>
</evidence>
<keyword evidence="8" id="KW-0547">Nucleotide-binding</keyword>
<keyword evidence="10" id="KW-0378">Hydrolase</keyword>
<keyword evidence="17" id="KW-0464">Manganese</keyword>
<evidence type="ECO:0000256" key="2">
    <source>
        <dbReference type="ARBA" id="ARBA00012727"/>
    </source>
</evidence>
<dbReference type="InterPro" id="IPR014143">
    <property type="entry name" value="NHEJ_ligase_prk"/>
</dbReference>
<keyword evidence="5" id="KW-0548">Nucleotidyltransferase</keyword>
<evidence type="ECO:0000256" key="14">
    <source>
        <dbReference type="ARBA" id="ARBA00023125"/>
    </source>
</evidence>
<dbReference type="InterPro" id="IPR014145">
    <property type="entry name" value="LigD_pol_dom"/>
</dbReference>
<evidence type="ECO:0000256" key="7">
    <source>
        <dbReference type="ARBA" id="ARBA00022723"/>
    </source>
</evidence>
<evidence type="ECO:0000256" key="16">
    <source>
        <dbReference type="ARBA" id="ARBA00023204"/>
    </source>
</evidence>
<dbReference type="SUPFAM" id="SSF56091">
    <property type="entry name" value="DNA ligase/mRNA capping enzyme, catalytic domain"/>
    <property type="match status" value="1"/>
</dbReference>
<keyword evidence="4" id="KW-0808">Transferase</keyword>
<evidence type="ECO:0000256" key="11">
    <source>
        <dbReference type="ARBA" id="ARBA00022839"/>
    </source>
</evidence>
<keyword evidence="15" id="KW-0233">DNA recombination</keyword>
<dbReference type="EMBL" id="BAAAQK010000006">
    <property type="protein sequence ID" value="GAA1847191.1"/>
    <property type="molecule type" value="Genomic_DNA"/>
</dbReference>
<evidence type="ECO:0000256" key="1">
    <source>
        <dbReference type="ARBA" id="ARBA00001936"/>
    </source>
</evidence>
<evidence type="ECO:0000256" key="18">
    <source>
        <dbReference type="ARBA" id="ARBA00023268"/>
    </source>
</evidence>
<evidence type="ECO:0000256" key="15">
    <source>
        <dbReference type="ARBA" id="ARBA00023172"/>
    </source>
</evidence>
<name>A0ABN2N102_9PSEU</name>
<proteinExistence type="inferred from homology"/>
<organism evidence="24 25">
    <name type="scientific">Pseudonocardia ailaonensis</name>
    <dbReference type="NCBI Taxonomy" id="367279"/>
    <lineage>
        <taxon>Bacteria</taxon>
        <taxon>Bacillati</taxon>
        <taxon>Actinomycetota</taxon>
        <taxon>Actinomycetes</taxon>
        <taxon>Pseudonocardiales</taxon>
        <taxon>Pseudonocardiaceae</taxon>
        <taxon>Pseudonocardia</taxon>
    </lineage>
</organism>
<keyword evidence="14" id="KW-0238">DNA-binding</keyword>
<gene>
    <name evidence="24" type="ORF">GCM10009836_28490</name>
</gene>
<dbReference type="CDD" id="cd07971">
    <property type="entry name" value="OBF_DNA_ligase_LigD"/>
    <property type="match status" value="1"/>
</dbReference>
<evidence type="ECO:0000256" key="3">
    <source>
        <dbReference type="ARBA" id="ARBA00022598"/>
    </source>
</evidence>
<keyword evidence="25" id="KW-1185">Reference proteome</keyword>
<keyword evidence="11" id="KW-0269">Exonuclease</keyword>
<dbReference type="SUPFAM" id="SSF50249">
    <property type="entry name" value="Nucleic acid-binding proteins"/>
    <property type="match status" value="1"/>
</dbReference>
<dbReference type="EC" id="6.5.1.1" evidence="2"/>
<evidence type="ECO:0000256" key="21">
    <source>
        <dbReference type="ARBA" id="ARBA00049981"/>
    </source>
</evidence>
<comment type="catalytic activity">
    <reaction evidence="20">
        <text>ATP + (deoxyribonucleotide)n-3'-hydroxyl + 5'-phospho-(deoxyribonucleotide)m = (deoxyribonucleotide)n+m + AMP + diphosphate.</text>
        <dbReference type="EC" id="6.5.1.1"/>
    </reaction>
</comment>
<evidence type="ECO:0000256" key="5">
    <source>
        <dbReference type="ARBA" id="ARBA00022695"/>
    </source>
</evidence>
<keyword evidence="13" id="KW-0239">DNA-directed DNA polymerase</keyword>
<dbReference type="InterPro" id="IPR012309">
    <property type="entry name" value="DNA_ligase_ATP-dep_C"/>
</dbReference>
<keyword evidence="18" id="KW-0511">Multifunctional enzyme</keyword>
<dbReference type="InterPro" id="IPR012340">
    <property type="entry name" value="NA-bd_OB-fold"/>
</dbReference>
<feature type="domain" description="ATP-dependent DNA ligase family profile" evidence="23">
    <location>
        <begin position="106"/>
        <end position="226"/>
    </location>
</feature>
<evidence type="ECO:0000256" key="17">
    <source>
        <dbReference type="ARBA" id="ARBA00023211"/>
    </source>
</evidence>
<comment type="similarity">
    <text evidence="21">In the C-terminal section; belongs to the ATP-dependent DNA ligase family.</text>
</comment>
<dbReference type="Gene3D" id="3.90.920.10">
    <property type="entry name" value="DNA primase, PRIM domain"/>
    <property type="match status" value="1"/>
</dbReference>
<comment type="similarity">
    <text evidence="22">In the N-terminal section; belongs to the LigD polymerase family.</text>
</comment>
<dbReference type="PROSITE" id="PS50160">
    <property type="entry name" value="DNA_LIGASE_A3"/>
    <property type="match status" value="1"/>
</dbReference>
<dbReference type="NCBIfam" id="TIGR02776">
    <property type="entry name" value="NHEJ_ligase_prk"/>
    <property type="match status" value="1"/>
</dbReference>
<evidence type="ECO:0000256" key="22">
    <source>
        <dbReference type="ARBA" id="ARBA00049990"/>
    </source>
</evidence>
<evidence type="ECO:0000256" key="8">
    <source>
        <dbReference type="ARBA" id="ARBA00022741"/>
    </source>
</evidence>
<keyword evidence="12" id="KW-0067">ATP-binding</keyword>
<dbReference type="Gene3D" id="3.30.470.30">
    <property type="entry name" value="DNA ligase/mRNA capping enzyme"/>
    <property type="match status" value="1"/>
</dbReference>
<keyword evidence="16" id="KW-0234">DNA repair</keyword>
<reference evidence="24 25" key="1">
    <citation type="journal article" date="2019" name="Int. J. Syst. Evol. Microbiol.">
        <title>The Global Catalogue of Microorganisms (GCM) 10K type strain sequencing project: providing services to taxonomists for standard genome sequencing and annotation.</title>
        <authorList>
            <consortium name="The Broad Institute Genomics Platform"/>
            <consortium name="The Broad Institute Genome Sequencing Center for Infectious Disease"/>
            <person name="Wu L."/>
            <person name="Ma J."/>
        </authorList>
    </citation>
    <scope>NUCLEOTIDE SEQUENCE [LARGE SCALE GENOMIC DNA]</scope>
    <source>
        <strain evidence="24 25">JCM 16009</strain>
    </source>
</reference>
<comment type="caution">
    <text evidence="24">The sequence shown here is derived from an EMBL/GenBank/DDBJ whole genome shotgun (WGS) entry which is preliminary data.</text>
</comment>
<dbReference type="Gene3D" id="2.40.50.140">
    <property type="entry name" value="Nucleic acid-binding proteins"/>
    <property type="match status" value="1"/>
</dbReference>
<evidence type="ECO:0000256" key="19">
    <source>
        <dbReference type="ARBA" id="ARBA00029943"/>
    </source>
</evidence>
<dbReference type="Pfam" id="PF04679">
    <property type="entry name" value="DNA_ligase_A_C"/>
    <property type="match status" value="1"/>
</dbReference>
<evidence type="ECO:0000313" key="25">
    <source>
        <dbReference type="Proteomes" id="UP001500449"/>
    </source>
</evidence>
<protein>
    <recommendedName>
        <fullName evidence="2">DNA ligase (ATP)</fullName>
        <ecNumber evidence="2">6.5.1.1</ecNumber>
    </recommendedName>
    <alternativeName>
        <fullName evidence="19">NHEJ DNA polymerase</fullName>
    </alternativeName>
</protein>
<dbReference type="PANTHER" id="PTHR42705">
    <property type="entry name" value="BIFUNCTIONAL NON-HOMOLOGOUS END JOINING PROTEIN LIGD"/>
    <property type="match status" value="1"/>
</dbReference>
<comment type="cofactor">
    <cofactor evidence="1">
        <name>Mn(2+)</name>
        <dbReference type="ChEBI" id="CHEBI:29035"/>
    </cofactor>
</comment>
<evidence type="ECO:0000256" key="12">
    <source>
        <dbReference type="ARBA" id="ARBA00022840"/>
    </source>
</evidence>
<dbReference type="NCBIfam" id="TIGR02779">
    <property type="entry name" value="NHEJ_ligase_lig"/>
    <property type="match status" value="1"/>
</dbReference>
<evidence type="ECO:0000259" key="23">
    <source>
        <dbReference type="PROSITE" id="PS50160"/>
    </source>
</evidence>
<dbReference type="InterPro" id="IPR014146">
    <property type="entry name" value="LigD_ligase_dom"/>
</dbReference>
<dbReference type="InterPro" id="IPR052171">
    <property type="entry name" value="NHEJ_LigD"/>
</dbReference>